<evidence type="ECO:0000256" key="1">
    <source>
        <dbReference type="SAM" id="MobiDB-lite"/>
    </source>
</evidence>
<feature type="region of interest" description="Disordered" evidence="1">
    <location>
        <begin position="642"/>
        <end position="665"/>
    </location>
</feature>
<sequence>MIGKKKKVFATLSNATNINEKKSSNIKQVRSWDRKNACCYCKQLVTNFSRHLLRNHKDEHEVLLYASINDSDLKERKRRRQEITDKLRNRGNYLYNNSIATEEGKNIIPNRRVIRRVNNEPNSPSGFVVCKNCLGTFKRTTFFKHLRNCDKSLVQPPLPGCKRRVICNKSLPILPNLHGASSELKSIILPHLRNDEISDIVRHDFLILSFGTKLFKKKKEHRSRKAICSKMRDLATLLKIARNEYPEINTFAELLDPLRYENLIDCIKKMCGFNNETGDVDITSIPARLRPSLLSCVDILYTQTILDKSSTTAEKDNKKKRLDDFKLLLEANWQWEISSNAEKARKKKSMTKDTILPLEEDIKVLMKKIHELEEKYGENLKRDVTIFNYENLCEVTIAHIIMLDRKRSGDVAEAELQYYVNRKHTDIPLSVLKCLTSEQRQAIDKLDIFQIPGKRTRAVPVLLTQMMRENIDTIIISREQLEIPNTNKYLFARPTTNEPFDGGKCLNRIKEKCTLQKPQMLTATGLRHHIATMSQIYSGRNDKYTEHLAGFMGHDLNIHAQNYRLPLEALQKGIVGSRLIEIEESYKSNEEIGSNQNSEEKKKKENDTSIIVEKNIEDYTVAEKHAEVNVDVPVEHSVIKNEKIRNKSKKQQKKSDTDTEESSFEVKNEEIRIDIEELTNNSPNSFTKRKKKVHVRWTNEELDVVQKRFKKELTEKINPGKAKCTTVLREEAILHRRTWMQLNTCVNNIYTKGTGKTRTVNKIKTH</sequence>
<dbReference type="Proteomes" id="UP000791440">
    <property type="component" value="Unassembled WGS sequence"/>
</dbReference>
<reference evidence="2" key="1">
    <citation type="journal article" date="2016" name="Insect Biochem. Mol. Biol.">
        <title>Multifaceted biological insights from a draft genome sequence of the tobacco hornworm moth, Manduca sexta.</title>
        <authorList>
            <person name="Kanost M.R."/>
            <person name="Arrese E.L."/>
            <person name="Cao X."/>
            <person name="Chen Y.R."/>
            <person name="Chellapilla S."/>
            <person name="Goldsmith M.R."/>
            <person name="Grosse-Wilde E."/>
            <person name="Heckel D.G."/>
            <person name="Herndon N."/>
            <person name="Jiang H."/>
            <person name="Papanicolaou A."/>
            <person name="Qu J."/>
            <person name="Soulages J.L."/>
            <person name="Vogel H."/>
            <person name="Walters J."/>
            <person name="Waterhouse R.M."/>
            <person name="Ahn S.J."/>
            <person name="Almeida F.C."/>
            <person name="An C."/>
            <person name="Aqrawi P."/>
            <person name="Bretschneider A."/>
            <person name="Bryant W.B."/>
            <person name="Bucks S."/>
            <person name="Chao H."/>
            <person name="Chevignon G."/>
            <person name="Christen J.M."/>
            <person name="Clarke D.F."/>
            <person name="Dittmer N.T."/>
            <person name="Ferguson L.C.F."/>
            <person name="Garavelou S."/>
            <person name="Gordon K.H.J."/>
            <person name="Gunaratna R.T."/>
            <person name="Han Y."/>
            <person name="Hauser F."/>
            <person name="He Y."/>
            <person name="Heidel-Fischer H."/>
            <person name="Hirsh A."/>
            <person name="Hu Y."/>
            <person name="Jiang H."/>
            <person name="Kalra D."/>
            <person name="Klinner C."/>
            <person name="Konig C."/>
            <person name="Kovar C."/>
            <person name="Kroll A.R."/>
            <person name="Kuwar S.S."/>
            <person name="Lee S.L."/>
            <person name="Lehman R."/>
            <person name="Li K."/>
            <person name="Li Z."/>
            <person name="Liang H."/>
            <person name="Lovelace S."/>
            <person name="Lu Z."/>
            <person name="Mansfield J.H."/>
            <person name="McCulloch K.J."/>
            <person name="Mathew T."/>
            <person name="Morton B."/>
            <person name="Muzny D.M."/>
            <person name="Neunemann D."/>
            <person name="Ongeri F."/>
            <person name="Pauchet Y."/>
            <person name="Pu L.L."/>
            <person name="Pyrousis I."/>
            <person name="Rao X.J."/>
            <person name="Redding A."/>
            <person name="Roesel C."/>
            <person name="Sanchez-Gracia A."/>
            <person name="Schaack S."/>
            <person name="Shukla A."/>
            <person name="Tetreau G."/>
            <person name="Wang Y."/>
            <person name="Xiong G.H."/>
            <person name="Traut W."/>
            <person name="Walsh T.K."/>
            <person name="Worley K.C."/>
            <person name="Wu D."/>
            <person name="Wu W."/>
            <person name="Wu Y.Q."/>
            <person name="Zhang X."/>
            <person name="Zou Z."/>
            <person name="Zucker H."/>
            <person name="Briscoe A.D."/>
            <person name="Burmester T."/>
            <person name="Clem R.J."/>
            <person name="Feyereisen R."/>
            <person name="Grimmelikhuijzen C.J.P."/>
            <person name="Hamodrakas S.J."/>
            <person name="Hansson B.S."/>
            <person name="Huguet E."/>
            <person name="Jermiin L.S."/>
            <person name="Lan Q."/>
            <person name="Lehman H.K."/>
            <person name="Lorenzen M."/>
            <person name="Merzendorfer H."/>
            <person name="Michalopoulos I."/>
            <person name="Morton D.B."/>
            <person name="Muthukrishnan S."/>
            <person name="Oakeshott J.G."/>
            <person name="Palmer W."/>
            <person name="Park Y."/>
            <person name="Passarelli A.L."/>
            <person name="Rozas J."/>
            <person name="Schwartz L.M."/>
            <person name="Smith W."/>
            <person name="Southgate A."/>
            <person name="Vilcinskas A."/>
            <person name="Vogt R."/>
            <person name="Wang P."/>
            <person name="Werren J."/>
            <person name="Yu X.Q."/>
            <person name="Zhou J.J."/>
            <person name="Brown S.J."/>
            <person name="Scherer S.E."/>
            <person name="Richards S."/>
            <person name="Blissard G.W."/>
        </authorList>
    </citation>
    <scope>NUCLEOTIDE SEQUENCE</scope>
</reference>
<dbReference type="PANTHER" id="PTHR33480:SF1">
    <property type="entry name" value="TYR RECOMBINASE DOMAIN-CONTAINING PROTEIN"/>
    <property type="match status" value="1"/>
</dbReference>
<gene>
    <name evidence="2" type="ORF">O3G_MSEX012370</name>
</gene>
<protein>
    <submittedName>
        <fullName evidence="2">Uncharacterized protein</fullName>
    </submittedName>
</protein>
<reference evidence="2" key="2">
    <citation type="submission" date="2020-12" db="EMBL/GenBank/DDBJ databases">
        <authorList>
            <person name="Kanost M."/>
        </authorList>
    </citation>
    <scope>NUCLEOTIDE SEQUENCE</scope>
</reference>
<comment type="caution">
    <text evidence="2">The sequence shown here is derived from an EMBL/GenBank/DDBJ whole genome shotgun (WGS) entry which is preliminary data.</text>
</comment>
<dbReference type="AlphaFoldDB" id="A0A922CWV8"/>
<dbReference type="EMBL" id="JH668717">
    <property type="protein sequence ID" value="KAG6461028.1"/>
    <property type="molecule type" value="Genomic_DNA"/>
</dbReference>
<evidence type="ECO:0000313" key="2">
    <source>
        <dbReference type="EMBL" id="KAG6461028.1"/>
    </source>
</evidence>
<keyword evidence="3" id="KW-1185">Reference proteome</keyword>
<organism evidence="2 3">
    <name type="scientific">Manduca sexta</name>
    <name type="common">Tobacco hawkmoth</name>
    <name type="synonym">Tobacco hornworm</name>
    <dbReference type="NCBI Taxonomy" id="7130"/>
    <lineage>
        <taxon>Eukaryota</taxon>
        <taxon>Metazoa</taxon>
        <taxon>Ecdysozoa</taxon>
        <taxon>Arthropoda</taxon>
        <taxon>Hexapoda</taxon>
        <taxon>Insecta</taxon>
        <taxon>Pterygota</taxon>
        <taxon>Neoptera</taxon>
        <taxon>Endopterygota</taxon>
        <taxon>Lepidoptera</taxon>
        <taxon>Glossata</taxon>
        <taxon>Ditrysia</taxon>
        <taxon>Bombycoidea</taxon>
        <taxon>Sphingidae</taxon>
        <taxon>Sphinginae</taxon>
        <taxon>Sphingini</taxon>
        <taxon>Manduca</taxon>
    </lineage>
</organism>
<dbReference type="PANTHER" id="PTHR33480">
    <property type="entry name" value="SET DOMAIN-CONTAINING PROTEIN-RELATED"/>
    <property type="match status" value="1"/>
</dbReference>
<name>A0A922CWV8_MANSE</name>
<evidence type="ECO:0000313" key="3">
    <source>
        <dbReference type="Proteomes" id="UP000791440"/>
    </source>
</evidence>
<accession>A0A922CWV8</accession>
<proteinExistence type="predicted"/>